<evidence type="ECO:0000313" key="3">
    <source>
        <dbReference type="Proteomes" id="UP000015100"/>
    </source>
</evidence>
<accession>S8AIF4</accession>
<sequence>MCIQDFTLYQCGCQKKGSLRECGEFQCSHIKDIAKQKPDYCQDCQKKLEHGESIPQRKSSTVKRLTRSLSMKVKTMGPGHGRNNGSLEHTPEEDKWVNPFNDPL</sequence>
<dbReference type="AlphaFoldDB" id="S8AIF4"/>
<keyword evidence="3" id="KW-1185">Reference proteome</keyword>
<reference evidence="2 3" key="1">
    <citation type="journal article" date="2013" name="PLoS Genet.">
        <title>Genomic mechanisms accounting for the adaptation to parasitism in nematode-trapping fungi.</title>
        <authorList>
            <person name="Meerupati T."/>
            <person name="Andersson K.M."/>
            <person name="Friman E."/>
            <person name="Kumar D."/>
            <person name="Tunlid A."/>
            <person name="Ahren D."/>
        </authorList>
    </citation>
    <scope>NUCLEOTIDE SEQUENCE [LARGE SCALE GENOMIC DNA]</scope>
    <source>
        <strain evidence="2 3">CBS 200.50</strain>
    </source>
</reference>
<dbReference type="HOGENOM" id="CLU_2250029_0_0_1"/>
<evidence type="ECO:0000313" key="2">
    <source>
        <dbReference type="EMBL" id="EPS42785.1"/>
    </source>
</evidence>
<feature type="region of interest" description="Disordered" evidence="1">
    <location>
        <begin position="52"/>
        <end position="104"/>
    </location>
</feature>
<dbReference type="EMBL" id="AQGS01000096">
    <property type="protein sequence ID" value="EPS42785.1"/>
    <property type="molecule type" value="Genomic_DNA"/>
</dbReference>
<name>S8AIF4_DACHA</name>
<organism evidence="2 3">
    <name type="scientific">Dactylellina haptotyla (strain CBS 200.50)</name>
    <name type="common">Nematode-trapping fungus</name>
    <name type="synonym">Monacrosporium haptotylum</name>
    <dbReference type="NCBI Taxonomy" id="1284197"/>
    <lineage>
        <taxon>Eukaryota</taxon>
        <taxon>Fungi</taxon>
        <taxon>Dikarya</taxon>
        <taxon>Ascomycota</taxon>
        <taxon>Pezizomycotina</taxon>
        <taxon>Orbiliomycetes</taxon>
        <taxon>Orbiliales</taxon>
        <taxon>Orbiliaceae</taxon>
        <taxon>Dactylellina</taxon>
    </lineage>
</organism>
<proteinExistence type="predicted"/>
<protein>
    <submittedName>
        <fullName evidence="2">Uncharacterized protein</fullName>
    </submittedName>
</protein>
<dbReference type="OMA" id="QCSHIKD"/>
<comment type="caution">
    <text evidence="2">The sequence shown here is derived from an EMBL/GenBank/DDBJ whole genome shotgun (WGS) entry which is preliminary data.</text>
</comment>
<dbReference type="OrthoDB" id="5375349at2759"/>
<evidence type="ECO:0000256" key="1">
    <source>
        <dbReference type="SAM" id="MobiDB-lite"/>
    </source>
</evidence>
<gene>
    <name evidence="2" type="ORF">H072_3100</name>
</gene>
<reference evidence="3" key="2">
    <citation type="submission" date="2013-04" db="EMBL/GenBank/DDBJ databases">
        <title>Genomic mechanisms accounting for the adaptation to parasitism in nematode-trapping fungi.</title>
        <authorList>
            <person name="Ahren D.G."/>
        </authorList>
    </citation>
    <scope>NUCLEOTIDE SEQUENCE [LARGE SCALE GENOMIC DNA]</scope>
    <source>
        <strain evidence="3">CBS 200.50</strain>
    </source>
</reference>
<dbReference type="Proteomes" id="UP000015100">
    <property type="component" value="Unassembled WGS sequence"/>
</dbReference>